<organism evidence="4 5">
    <name type="scientific">Rhodococcus chondri</name>
    <dbReference type="NCBI Taxonomy" id="3065941"/>
    <lineage>
        <taxon>Bacteria</taxon>
        <taxon>Bacillati</taxon>
        <taxon>Actinomycetota</taxon>
        <taxon>Actinomycetes</taxon>
        <taxon>Mycobacteriales</taxon>
        <taxon>Nocardiaceae</taxon>
        <taxon>Rhodococcus</taxon>
    </lineage>
</organism>
<evidence type="ECO:0000259" key="3">
    <source>
        <dbReference type="PROSITE" id="PS50977"/>
    </source>
</evidence>
<accession>A0ABU7JLQ6</accession>
<dbReference type="PROSITE" id="PS50977">
    <property type="entry name" value="HTH_TETR_2"/>
    <property type="match status" value="1"/>
</dbReference>
<keyword evidence="1 2" id="KW-0238">DNA-binding</keyword>
<proteinExistence type="predicted"/>
<name>A0ABU7JLQ6_9NOCA</name>
<dbReference type="InterPro" id="IPR001647">
    <property type="entry name" value="HTH_TetR"/>
</dbReference>
<dbReference type="PRINTS" id="PR00455">
    <property type="entry name" value="HTHTETR"/>
</dbReference>
<protein>
    <submittedName>
        <fullName evidence="4">TetR family transcriptional regulator</fullName>
    </submittedName>
</protein>
<gene>
    <name evidence="4" type="ORF">Q8814_02410</name>
</gene>
<dbReference type="SUPFAM" id="SSF46689">
    <property type="entry name" value="Homeodomain-like"/>
    <property type="match status" value="1"/>
</dbReference>
<feature type="DNA-binding region" description="H-T-H motif" evidence="2">
    <location>
        <begin position="42"/>
        <end position="61"/>
    </location>
</feature>
<dbReference type="PANTHER" id="PTHR30055">
    <property type="entry name" value="HTH-TYPE TRANSCRIPTIONAL REGULATOR RUTR"/>
    <property type="match status" value="1"/>
</dbReference>
<evidence type="ECO:0000256" key="2">
    <source>
        <dbReference type="PROSITE-ProRule" id="PRU00335"/>
    </source>
</evidence>
<dbReference type="EMBL" id="JAUZMZ010000007">
    <property type="protein sequence ID" value="MEE2030978.1"/>
    <property type="molecule type" value="Genomic_DNA"/>
</dbReference>
<sequence length="250" mass="28036">MNSGAGSTRRPDAAGPDPAQFRVHVVTQAIRLFTEYGYESTTVEQIAAAAGVSRRTFFRQFRSKEDVIFADHESLLDQVSEYLSGRFDDPWAAASDAAQLVFGHFRDRRELSVWRYRVVQRVPALRERELVTTYRYERLFTDFLRAAVPGEKPIRIVSFAAAMTSAHNFLLRAMIRGDETATSEALARELFELRRTFGVVPGRGGDTALQAPRAVTVVTYPPDASPAEVAEQVRRQLEADPSFGSNPIRH</sequence>
<dbReference type="PANTHER" id="PTHR30055:SF226">
    <property type="entry name" value="HTH-TYPE TRANSCRIPTIONAL REGULATOR PKSA"/>
    <property type="match status" value="1"/>
</dbReference>
<evidence type="ECO:0000256" key="1">
    <source>
        <dbReference type="ARBA" id="ARBA00023125"/>
    </source>
</evidence>
<dbReference type="InterPro" id="IPR009057">
    <property type="entry name" value="Homeodomain-like_sf"/>
</dbReference>
<evidence type="ECO:0000313" key="5">
    <source>
        <dbReference type="Proteomes" id="UP001331936"/>
    </source>
</evidence>
<reference evidence="4 5" key="1">
    <citation type="submission" date="2023-08" db="EMBL/GenBank/DDBJ databases">
        <authorList>
            <person name="Girao M."/>
            <person name="Carvalho M.F."/>
        </authorList>
    </citation>
    <scope>NUCLEOTIDE SEQUENCE [LARGE SCALE GENOMIC DNA]</scope>
    <source>
        <strain evidence="4 5">CC-R104</strain>
    </source>
</reference>
<dbReference type="Gene3D" id="1.10.357.10">
    <property type="entry name" value="Tetracycline Repressor, domain 2"/>
    <property type="match status" value="1"/>
</dbReference>
<dbReference type="InterPro" id="IPR050109">
    <property type="entry name" value="HTH-type_TetR-like_transc_reg"/>
</dbReference>
<evidence type="ECO:0000313" key="4">
    <source>
        <dbReference type="EMBL" id="MEE2030978.1"/>
    </source>
</evidence>
<dbReference type="Proteomes" id="UP001331936">
    <property type="component" value="Unassembled WGS sequence"/>
</dbReference>
<keyword evidence="5" id="KW-1185">Reference proteome</keyword>
<feature type="domain" description="HTH tetR-type" evidence="3">
    <location>
        <begin position="19"/>
        <end position="79"/>
    </location>
</feature>
<dbReference type="Pfam" id="PF00440">
    <property type="entry name" value="TetR_N"/>
    <property type="match status" value="1"/>
</dbReference>
<dbReference type="RefSeq" id="WP_330150398.1">
    <property type="nucleotide sequence ID" value="NZ_JAUZMZ010000007.1"/>
</dbReference>
<comment type="caution">
    <text evidence="4">The sequence shown here is derived from an EMBL/GenBank/DDBJ whole genome shotgun (WGS) entry which is preliminary data.</text>
</comment>